<keyword evidence="11" id="KW-1185">Reference proteome</keyword>
<proteinExistence type="inferred from homology"/>
<feature type="domain" description="Exonuclease VII large subunit C-terminal" evidence="8">
    <location>
        <begin position="135"/>
        <end position="331"/>
    </location>
</feature>
<dbReference type="InterPro" id="IPR025824">
    <property type="entry name" value="OB-fold_nuc-bd_dom"/>
</dbReference>
<dbReference type="RefSeq" id="WP_323355490.1">
    <property type="nucleotide sequence ID" value="NZ_JAYGHY010000004.1"/>
</dbReference>
<evidence type="ECO:0000313" key="11">
    <source>
        <dbReference type="Proteomes" id="UP001302329"/>
    </source>
</evidence>
<evidence type="ECO:0000313" key="10">
    <source>
        <dbReference type="EMBL" id="MEA5441343.1"/>
    </source>
</evidence>
<dbReference type="Proteomes" id="UP001302329">
    <property type="component" value="Unassembled WGS sequence"/>
</dbReference>
<comment type="subunit">
    <text evidence="5">Heterooligomer composed of large and small subunits.</text>
</comment>
<evidence type="ECO:0000256" key="7">
    <source>
        <dbReference type="SAM" id="MobiDB-lite"/>
    </source>
</evidence>
<evidence type="ECO:0000256" key="1">
    <source>
        <dbReference type="ARBA" id="ARBA00022490"/>
    </source>
</evidence>
<dbReference type="PANTHER" id="PTHR30008:SF0">
    <property type="entry name" value="EXODEOXYRIBONUCLEASE 7 LARGE SUBUNIT"/>
    <property type="match status" value="1"/>
</dbReference>
<keyword evidence="3 5" id="KW-0378">Hydrolase</keyword>
<name>A0ABU5SS94_9CYAN</name>
<dbReference type="InterPro" id="IPR020579">
    <property type="entry name" value="Exonuc_VII_lsu_C"/>
</dbReference>
<dbReference type="HAMAP" id="MF_00378">
    <property type="entry name" value="Exonuc_7_L"/>
    <property type="match status" value="1"/>
</dbReference>
<gene>
    <name evidence="5 10" type="primary">xseA</name>
    <name evidence="10" type="ORF">VB739_02100</name>
</gene>
<comment type="caution">
    <text evidence="10">The sequence shown here is derived from an EMBL/GenBank/DDBJ whole genome shotgun (WGS) entry which is preliminary data.</text>
</comment>
<evidence type="ECO:0000256" key="4">
    <source>
        <dbReference type="ARBA" id="ARBA00022839"/>
    </source>
</evidence>
<dbReference type="Pfam" id="PF02601">
    <property type="entry name" value="Exonuc_VII_L"/>
    <property type="match status" value="1"/>
</dbReference>
<dbReference type="NCBIfam" id="TIGR00237">
    <property type="entry name" value="xseA"/>
    <property type="match status" value="1"/>
</dbReference>
<dbReference type="EC" id="3.1.11.6" evidence="5"/>
<comment type="catalytic activity">
    <reaction evidence="5 6">
        <text>Exonucleolytic cleavage in either 5'- to 3'- or 3'- to 5'-direction to yield nucleoside 5'-phosphates.</text>
        <dbReference type="EC" id="3.1.11.6"/>
    </reaction>
</comment>
<protein>
    <recommendedName>
        <fullName evidence="5">Exodeoxyribonuclease 7 large subunit</fullName>
        <ecNumber evidence="5">3.1.11.6</ecNumber>
    </recommendedName>
    <alternativeName>
        <fullName evidence="5">Exodeoxyribonuclease VII large subunit</fullName>
        <shortName evidence="5">Exonuclease VII large subunit</shortName>
    </alternativeName>
</protein>
<keyword evidence="2 5" id="KW-0540">Nuclease</keyword>
<evidence type="ECO:0000256" key="3">
    <source>
        <dbReference type="ARBA" id="ARBA00022801"/>
    </source>
</evidence>
<keyword evidence="4 5" id="KW-0269">Exonuclease</keyword>
<evidence type="ECO:0000256" key="2">
    <source>
        <dbReference type="ARBA" id="ARBA00022722"/>
    </source>
</evidence>
<dbReference type="CDD" id="cd04489">
    <property type="entry name" value="ExoVII_LU_OBF"/>
    <property type="match status" value="1"/>
</dbReference>
<dbReference type="GO" id="GO:0008855">
    <property type="term" value="F:exodeoxyribonuclease VII activity"/>
    <property type="evidence" value="ECO:0007669"/>
    <property type="project" value="UniProtKB-EC"/>
</dbReference>
<organism evidence="10 11">
    <name type="scientific">Cyanobium gracile UHCC 0281</name>
    <dbReference type="NCBI Taxonomy" id="3110309"/>
    <lineage>
        <taxon>Bacteria</taxon>
        <taxon>Bacillati</taxon>
        <taxon>Cyanobacteriota</taxon>
        <taxon>Cyanophyceae</taxon>
        <taxon>Synechococcales</taxon>
        <taxon>Prochlorococcaceae</taxon>
        <taxon>Cyanobium</taxon>
    </lineage>
</organism>
<accession>A0ABU5SS94</accession>
<dbReference type="PANTHER" id="PTHR30008">
    <property type="entry name" value="EXODEOXYRIBONUCLEASE 7 LARGE SUBUNIT"/>
    <property type="match status" value="1"/>
</dbReference>
<dbReference type="InterPro" id="IPR003753">
    <property type="entry name" value="Exonuc_VII_L"/>
</dbReference>
<evidence type="ECO:0000259" key="9">
    <source>
        <dbReference type="Pfam" id="PF13742"/>
    </source>
</evidence>
<dbReference type="EMBL" id="JAYGHY010000004">
    <property type="protein sequence ID" value="MEA5441343.1"/>
    <property type="molecule type" value="Genomic_DNA"/>
</dbReference>
<comment type="subcellular location">
    <subcellularLocation>
        <location evidence="5 6">Cytoplasm</location>
    </subcellularLocation>
</comment>
<evidence type="ECO:0000259" key="8">
    <source>
        <dbReference type="Pfam" id="PF02601"/>
    </source>
</evidence>
<sequence>MLTVPGSTASHRQQDGIPRFTVAELNQAIGTLLERGFAPRFLLEATVGRPQQKKGHLWLSLLDGQASIQGVIWSSQLQKLSFLPQEGDGVVVVGKLNFWAARASLTVQVLDVRPSLTTVLRQFEQVRSRLEPEGLFDPERKRALPPWPRRIALLTSVPSAALADMLRTARERWPATDLLVVPIPVQGNVESQIATAIESVCRQAASLGIEALVLARGGGSREDLAVFDGEQLARCLAAAPLPVICGIGHEDDVTIADLVADYRAATPTAALVAVLPERSQVLRSLAQERDHLQRTLSLRIASARQRLSTRQEQLQKLHPSRLLEQRQHWLAQQRQLLRALSPAHLLARGFSLLRDRDGRLLRSVVQLRPGDAVFAELADGRVALRVQTSEPAAAPPDASPGKSPAPAR</sequence>
<dbReference type="Pfam" id="PF13742">
    <property type="entry name" value="tRNA_anti_2"/>
    <property type="match status" value="1"/>
</dbReference>
<comment type="similarity">
    <text evidence="5 6">Belongs to the XseA family.</text>
</comment>
<evidence type="ECO:0000256" key="6">
    <source>
        <dbReference type="RuleBase" id="RU004355"/>
    </source>
</evidence>
<feature type="region of interest" description="Disordered" evidence="7">
    <location>
        <begin position="387"/>
        <end position="408"/>
    </location>
</feature>
<reference evidence="10 11" key="1">
    <citation type="submission" date="2023-12" db="EMBL/GenBank/DDBJ databases">
        <title>Baltic Sea Cyanobacteria.</title>
        <authorList>
            <person name="Delbaje E."/>
            <person name="Fewer D.P."/>
            <person name="Shishido T.K."/>
        </authorList>
    </citation>
    <scope>NUCLEOTIDE SEQUENCE [LARGE SCALE GENOMIC DNA]</scope>
    <source>
        <strain evidence="10 11">UHCC 0281</strain>
    </source>
</reference>
<evidence type="ECO:0000256" key="5">
    <source>
        <dbReference type="HAMAP-Rule" id="MF_00378"/>
    </source>
</evidence>
<feature type="compositionally biased region" description="Low complexity" evidence="7">
    <location>
        <begin position="399"/>
        <end position="408"/>
    </location>
</feature>
<feature type="domain" description="OB-fold nucleic acid binding" evidence="9">
    <location>
        <begin position="20"/>
        <end position="112"/>
    </location>
</feature>
<keyword evidence="1 5" id="KW-0963">Cytoplasm</keyword>
<comment type="function">
    <text evidence="5">Bidirectionally degrades single-stranded DNA into large acid-insoluble oligonucleotides, which are then degraded further into small acid-soluble oligonucleotides.</text>
</comment>